<evidence type="ECO:0000313" key="10">
    <source>
        <dbReference type="Proteomes" id="UP000032420"/>
    </source>
</evidence>
<evidence type="ECO:0000256" key="4">
    <source>
        <dbReference type="ARBA" id="ARBA00023239"/>
    </source>
</evidence>
<dbReference type="AlphaFoldDB" id="A0A078KDM2"/>
<dbReference type="Pfam" id="PF24857">
    <property type="entry name" value="THR4_C"/>
    <property type="match status" value="1"/>
</dbReference>
<sequence>MRYISTRGKSPYVDFEEVVISGLARDGGLYVPETLPYFSYKELRSLSGLSYIDIAFFIIRNFIGKSISEENLKYIIKKSYANFSHKAIVPIKQLGKNNFLLELFHGPTLAFKDIALQLLGNLLDYFLKKRKEKAIIICATSGDTGSAAIEGCRYSENIDIFILHPYNMVSEVQRRQMTTVLADNVHNIAIEGNFDDAQAMVKACFINQSFLNGTRLIAVNSINWVRIMAQTVYYITSAINLGAPDREISFTVPSANFGNILAGYFARRMGLPIRQLVIATNANDIIHRIISNNDFSKRPLINTIAPSMDIVISSNFERLLYYLYSKNSYVINNLYNKYNKANILLSIKPLEKLRSLFSSGSVNDETILSFIIDTFKCTGEILDPHTTIAYYVSKLCNKYTKLPMVILGTAHPAKFFESIKKTGINENKVPSAINNLLIKKEYFKKMPANIKVLQNYIINKKY</sequence>
<dbReference type="CDD" id="cd01560">
    <property type="entry name" value="Thr-synth_2"/>
    <property type="match status" value="1"/>
</dbReference>
<comment type="cofactor">
    <cofactor evidence="1 6">
        <name>pyridoxal 5'-phosphate</name>
        <dbReference type="ChEBI" id="CHEBI:597326"/>
    </cofactor>
</comment>
<dbReference type="InterPro" id="IPR051166">
    <property type="entry name" value="Threonine_Synthase"/>
</dbReference>
<evidence type="ECO:0000256" key="2">
    <source>
        <dbReference type="ARBA" id="ARBA00005517"/>
    </source>
</evidence>
<comment type="similarity">
    <text evidence="2">Belongs to the threonine synthase family.</text>
</comment>
<dbReference type="InterPro" id="IPR037158">
    <property type="entry name" value="Thr_synth_N_sf"/>
</dbReference>
<dbReference type="EC" id="4.2.3.1" evidence="5"/>
<dbReference type="Gene3D" id="3.90.1380.10">
    <property type="entry name" value="Threonine synthase, N-terminal domain"/>
    <property type="match status" value="1"/>
</dbReference>
<keyword evidence="3 6" id="KW-0663">Pyridoxal phosphate</keyword>
<dbReference type="OrthoDB" id="9763107at2"/>
<dbReference type="Proteomes" id="UP000032420">
    <property type="component" value="Chromosome I"/>
</dbReference>
<name>A0A078KDM2_9GAMM</name>
<keyword evidence="10" id="KW-1185">Reference proteome</keyword>
<dbReference type="InterPro" id="IPR029144">
    <property type="entry name" value="Thr_synth_N"/>
</dbReference>
<dbReference type="PANTHER" id="PTHR42690">
    <property type="entry name" value="THREONINE SYNTHASE FAMILY MEMBER"/>
    <property type="match status" value="1"/>
</dbReference>
<dbReference type="PATRIC" id="fig|1495769.3.peg.20"/>
<evidence type="ECO:0000313" key="9">
    <source>
        <dbReference type="EMBL" id="CDZ16298.1"/>
    </source>
</evidence>
<dbReference type="KEGG" id="eme:CEM_026"/>
<accession>A0A078KDM2</accession>
<gene>
    <name evidence="9" type="primary">thrC</name>
    <name evidence="9" type="ORF">CEM_026</name>
</gene>
<dbReference type="Pfam" id="PF14821">
    <property type="entry name" value="Thr_synth_N"/>
    <property type="match status" value="1"/>
</dbReference>
<dbReference type="InterPro" id="IPR004450">
    <property type="entry name" value="Thr_synthase-like"/>
</dbReference>
<dbReference type="Gene3D" id="3.40.50.1100">
    <property type="match status" value="2"/>
</dbReference>
<dbReference type="PANTHER" id="PTHR42690:SF1">
    <property type="entry name" value="THREONINE SYNTHASE-LIKE 2"/>
    <property type="match status" value="1"/>
</dbReference>
<dbReference type="STRING" id="1495769.CEM_026"/>
<evidence type="ECO:0000256" key="5">
    <source>
        <dbReference type="NCBIfam" id="TIGR00260"/>
    </source>
</evidence>
<evidence type="ECO:0000259" key="8">
    <source>
        <dbReference type="Pfam" id="PF14821"/>
    </source>
</evidence>
<dbReference type="SUPFAM" id="SSF53686">
    <property type="entry name" value="Tryptophan synthase beta subunit-like PLP-dependent enzymes"/>
    <property type="match status" value="1"/>
</dbReference>
<organism evidence="9 10">
    <name type="scientific">Candidatus Johnevansia muelleri</name>
    <dbReference type="NCBI Taxonomy" id="1495769"/>
    <lineage>
        <taxon>Bacteria</taxon>
        <taxon>Pseudomonadati</taxon>
        <taxon>Pseudomonadota</taxon>
        <taxon>Gammaproteobacteria</taxon>
        <taxon>Candidatus Johnevansiales</taxon>
        <taxon>Candidatus Johnevansiaceae</taxon>
        <taxon>Candidatus Johnevansia</taxon>
    </lineage>
</organism>
<evidence type="ECO:0000259" key="7">
    <source>
        <dbReference type="Pfam" id="PF00291"/>
    </source>
</evidence>
<proteinExistence type="inferred from homology"/>
<feature type="domain" description="Tryptophan synthase beta chain-like PALP" evidence="7">
    <location>
        <begin position="93"/>
        <end position="315"/>
    </location>
</feature>
<dbReference type="Pfam" id="PF00291">
    <property type="entry name" value="PALP"/>
    <property type="match status" value="1"/>
</dbReference>
<dbReference type="InterPro" id="IPR036052">
    <property type="entry name" value="TrpB-like_PALP_sf"/>
</dbReference>
<keyword evidence="4 9" id="KW-0456">Lyase</keyword>
<dbReference type="InterPro" id="IPR001926">
    <property type="entry name" value="TrpB-like_PALP"/>
</dbReference>
<feature type="modified residue" description="N6-(pyridoxal phosphate)lysine" evidence="6">
    <location>
        <position position="112"/>
    </location>
</feature>
<dbReference type="EMBL" id="LM655252">
    <property type="protein sequence ID" value="CDZ16298.1"/>
    <property type="molecule type" value="Genomic_DNA"/>
</dbReference>
<feature type="domain" description="Threonine synthase N-terminal" evidence="8">
    <location>
        <begin position="2"/>
        <end position="80"/>
    </location>
</feature>
<evidence type="ECO:0000256" key="6">
    <source>
        <dbReference type="PIRSR" id="PIRSR604450-51"/>
    </source>
</evidence>
<evidence type="ECO:0000256" key="3">
    <source>
        <dbReference type="ARBA" id="ARBA00022898"/>
    </source>
</evidence>
<dbReference type="NCBIfam" id="TIGR00260">
    <property type="entry name" value="thrC"/>
    <property type="match status" value="1"/>
</dbReference>
<protein>
    <recommendedName>
        <fullName evidence="5">Threonine synthase</fullName>
        <ecNumber evidence="5">4.2.3.1</ecNumber>
    </recommendedName>
</protein>
<dbReference type="HOGENOM" id="CLU_015170_1_0_6"/>
<evidence type="ECO:0000256" key="1">
    <source>
        <dbReference type="ARBA" id="ARBA00001933"/>
    </source>
</evidence>
<dbReference type="GO" id="GO:0004795">
    <property type="term" value="F:threonine synthase activity"/>
    <property type="evidence" value="ECO:0007669"/>
    <property type="project" value="UniProtKB-UniRule"/>
</dbReference>
<reference evidence="10" key="1">
    <citation type="submission" date="2014-07" db="EMBL/GenBank/DDBJ databases">
        <authorList>
            <person name="Santos-Garcia D."/>
        </authorList>
    </citation>
    <scope>NUCLEOTIDE SEQUENCE [LARGE SCALE GENOMIC DNA]</scope>
</reference>
<dbReference type="GO" id="GO:0009088">
    <property type="term" value="P:threonine biosynthetic process"/>
    <property type="evidence" value="ECO:0007669"/>
    <property type="project" value="UniProtKB-UniRule"/>
</dbReference>